<name>A0A951UW43_9CYAN</name>
<dbReference type="PANTHER" id="PTHR35586:SF1">
    <property type="entry name" value="SLL1691 PROTEIN"/>
    <property type="match status" value="1"/>
</dbReference>
<evidence type="ECO:0000313" key="2">
    <source>
        <dbReference type="EMBL" id="MBW4671396.1"/>
    </source>
</evidence>
<dbReference type="EMBL" id="JAHHGZ010000044">
    <property type="protein sequence ID" value="MBW4671396.1"/>
    <property type="molecule type" value="Genomic_DNA"/>
</dbReference>
<dbReference type="Proteomes" id="UP000729701">
    <property type="component" value="Unassembled WGS sequence"/>
</dbReference>
<dbReference type="Pfam" id="PF14261">
    <property type="entry name" value="DUF4351"/>
    <property type="match status" value="1"/>
</dbReference>
<gene>
    <name evidence="2" type="ORF">KME60_29235</name>
</gene>
<reference evidence="2" key="1">
    <citation type="submission" date="2021-05" db="EMBL/GenBank/DDBJ databases">
        <authorList>
            <person name="Pietrasiak N."/>
            <person name="Ward R."/>
            <person name="Stajich J.E."/>
            <person name="Kurbessoian T."/>
        </authorList>
    </citation>
    <scope>NUCLEOTIDE SEQUENCE</scope>
    <source>
        <strain evidence="2">GSE-NOS-MK-12-04C</strain>
    </source>
</reference>
<organism evidence="2 3">
    <name type="scientific">Cyanomargarita calcarea GSE-NOS-MK-12-04C</name>
    <dbReference type="NCBI Taxonomy" id="2839659"/>
    <lineage>
        <taxon>Bacteria</taxon>
        <taxon>Bacillati</taxon>
        <taxon>Cyanobacteriota</taxon>
        <taxon>Cyanophyceae</taxon>
        <taxon>Nostocales</taxon>
        <taxon>Cyanomargaritaceae</taxon>
        <taxon>Cyanomargarita</taxon>
    </lineage>
</organism>
<accession>A0A951UW43</accession>
<comment type="caution">
    <text evidence="2">The sequence shown here is derived from an EMBL/GenBank/DDBJ whole genome shotgun (WGS) entry which is preliminary data.</text>
</comment>
<dbReference type="PANTHER" id="PTHR35586">
    <property type="entry name" value="SLL1691 PROTEIN"/>
    <property type="match status" value="1"/>
</dbReference>
<reference evidence="2" key="2">
    <citation type="journal article" date="2022" name="Microbiol. Resour. Announc.">
        <title>Metagenome Sequencing to Explore Phylogenomics of Terrestrial Cyanobacteria.</title>
        <authorList>
            <person name="Ward R.D."/>
            <person name="Stajich J.E."/>
            <person name="Johansen J.R."/>
            <person name="Huntemann M."/>
            <person name="Clum A."/>
            <person name="Foster B."/>
            <person name="Foster B."/>
            <person name="Roux S."/>
            <person name="Palaniappan K."/>
            <person name="Varghese N."/>
            <person name="Mukherjee S."/>
            <person name="Reddy T.B.K."/>
            <person name="Daum C."/>
            <person name="Copeland A."/>
            <person name="Chen I.A."/>
            <person name="Ivanova N.N."/>
            <person name="Kyrpides N.C."/>
            <person name="Shapiro N."/>
            <person name="Eloe-Fadrosh E.A."/>
            <person name="Pietrasiak N."/>
        </authorList>
    </citation>
    <scope>NUCLEOTIDE SEQUENCE</scope>
    <source>
        <strain evidence="2">GSE-NOS-MK-12-04C</strain>
    </source>
</reference>
<dbReference type="InterPro" id="IPR025587">
    <property type="entry name" value="DUF4351"/>
</dbReference>
<proteinExistence type="predicted"/>
<evidence type="ECO:0000313" key="3">
    <source>
        <dbReference type="Proteomes" id="UP000729701"/>
    </source>
</evidence>
<dbReference type="AlphaFoldDB" id="A0A951UW43"/>
<feature type="domain" description="DUF4351" evidence="1">
    <location>
        <begin position="16"/>
        <end position="74"/>
    </location>
</feature>
<protein>
    <submittedName>
        <fullName evidence="2">DUF4351 domain-containing protein</fullName>
    </submittedName>
</protein>
<evidence type="ECO:0000259" key="1">
    <source>
        <dbReference type="Pfam" id="PF14261"/>
    </source>
</evidence>
<sequence length="80" mass="9288">MQESVIYQDILQKGQEQGKQQEAFSLCMSLLSERFGQMDESIYQNVQVLKTEQLEALCRALLRMSEIDDLVIWLEQNTSS</sequence>